<dbReference type="InterPro" id="IPR000210">
    <property type="entry name" value="BTB/POZ_dom"/>
</dbReference>
<keyword evidence="2" id="KW-0833">Ubl conjugation pathway</keyword>
<dbReference type="InterPro" id="IPR001232">
    <property type="entry name" value="SKP1-like"/>
</dbReference>
<feature type="domain" description="BTB" evidence="4">
    <location>
        <begin position="991"/>
        <end position="1056"/>
    </location>
</feature>
<feature type="compositionally biased region" description="Basic and acidic residues" evidence="3">
    <location>
        <begin position="805"/>
        <end position="819"/>
    </location>
</feature>
<dbReference type="InterPro" id="IPR036296">
    <property type="entry name" value="SKP1-like_dim_sf"/>
</dbReference>
<dbReference type="OrthoDB" id="2342932at2759"/>
<gene>
    <name evidence="5" type="primary">ASK4</name>
    <name evidence="5" type="ORF">AK812_SmicGene720</name>
</gene>
<reference evidence="5 6" key="1">
    <citation type="submission" date="2016-02" db="EMBL/GenBank/DDBJ databases">
        <title>Genome analysis of coral dinoflagellate symbionts highlights evolutionary adaptations to a symbiotic lifestyle.</title>
        <authorList>
            <person name="Aranda M."/>
            <person name="Li Y."/>
            <person name="Liew Y.J."/>
            <person name="Baumgarten S."/>
            <person name="Simakov O."/>
            <person name="Wilson M."/>
            <person name="Piel J."/>
            <person name="Ashoor H."/>
            <person name="Bougouffa S."/>
            <person name="Bajic V.B."/>
            <person name="Ryu T."/>
            <person name="Ravasi T."/>
            <person name="Bayer T."/>
            <person name="Micklem G."/>
            <person name="Kim H."/>
            <person name="Bhak J."/>
            <person name="Lajeunesse T.C."/>
            <person name="Voolstra C.R."/>
        </authorList>
    </citation>
    <scope>NUCLEOTIDE SEQUENCE [LARGE SCALE GENOMIC DNA]</scope>
    <source>
        <strain evidence="5 6">CCMP2467</strain>
    </source>
</reference>
<evidence type="ECO:0000256" key="2">
    <source>
        <dbReference type="ARBA" id="ARBA00022786"/>
    </source>
</evidence>
<dbReference type="Gene3D" id="3.30.710.10">
    <property type="entry name" value="Potassium Channel Kv1.1, Chain A"/>
    <property type="match status" value="2"/>
</dbReference>
<dbReference type="SUPFAM" id="SSF81382">
    <property type="entry name" value="Skp1 dimerisation domain-like"/>
    <property type="match status" value="1"/>
</dbReference>
<dbReference type="InterPro" id="IPR025197">
    <property type="entry name" value="DUF4116"/>
</dbReference>
<accession>A0A1Q9F630</accession>
<dbReference type="PROSITE" id="PS50097">
    <property type="entry name" value="BTB"/>
    <property type="match status" value="1"/>
</dbReference>
<sequence length="1390" mass="152705">MAETYEIFGQMKMGPGTACPVELMGKKAKLKCTEGDVFELPADAVALAYRARTDLLDKGCDAELQYPIKKAVMLKLVEYLKHHREHACSEIRTPLISDNLAECGATRWDASFVNMDKEMLFDLTVAASYLDIPGLWFLLSAKAAIITNKKSADKLRKEFSMANDLPAAEEAELKRDYAASLRLEGDVDLSQLAASSVIRSGVKAAEYKAGIKQLEDGLEPPSSAISNLSSWRHALWRAAVLDDWKLLQNAPEQVKNDRDLVKSAILTSQGAALKLASPEMRADEALVLEATKYFGTAFADAAPELRNNKDFLLKAVGVHGGAMTGAPDAVRNDKSFMVGAAKAGKGAALQGATMALRDDRNLILEMAVHDAEAYKHASEDLLNDKDFAVAVAKRNGKALKFMIPAFRADPDVVRAAITRDPQAAQYAHASRRAELGMIQDSMHGEVQLQAELESQKKAAQEEAASTLALATTAGPRQVPMQALPSRPTYTCMKLQKTVQFTAMSTMTANMGQSNYIAANSYLDKIPGMQRPEVDAVGLMWGAVGGIGMRFKAFASEDILNATPELLLTIPDSCKVLCAACCTINPPEWFSASHFDKFSREMYLSPSAGQIKLEEQTTEVAAQAHWEKHLEDDRKALQDLASVDRRPVPDNFALVKAPAQPALANAPLGGWPSLVSSPPSSGGSVPLQKGTRVRLTGLRAKNGVCGTLAQQYGDGKWKVKLDDGSGNALLRSYTSSFVDILTWNIGLNRGSELRRVEQETGTFMFMALDSRGEERLLIFGANAGSKVENGGRMHAERLVNDLVQEKLRNDERRGGRDSRSRSRRSSRRRRHGQLESVRRAAKTFNFREVGDYGTPLMALLAENIWLPDELGEVNFQQRVAAADFCMSKGAVPVDPLQHVPVNCKHLLTFGERSMVPQILMGAETEEDAQVLIQEMTTTGDRLRTFDQLFRVPSPRGNPQLPVASGQRGFFSKLWSEILKDYSTADVEILAVTDDGLSLRPDFKSHCHSFVLCKASPVFASLLQGDPSSPKRLELAATGAAIKAFLHLIYTGSFEGSTWPEVPLLVSVARLAAESQTWFVLPALVQHMRCNLSEFTFCPICKFAIDFRQDSLLSACRHFVRTYESRVPQSEWVSWSSYLSDHATQDVQQLVYQALQLGGHRESRPPGDGTAAAGVVVDEASSLDPDESDRLSGFDYAKWDRLEISDDEAGICLAAAGVFVPAPGQTTFHPNLDKGLNIRVNRITRERKEDEIDEDAPSQVGSIVTWLLQEPHLADCRRGLILLYEPEPLDEWIGQSIQQDTASGRYKNVSKGADHRTMAIAPVFWPNAPMNHRGNPDADSETPSKTVAMKGDTARSISFPVVCGKAYNRYRRIWRAAEKKGEDYLAQATDSE</sequence>
<dbReference type="InterPro" id="IPR016897">
    <property type="entry name" value="SKP1"/>
</dbReference>
<organism evidence="5 6">
    <name type="scientific">Symbiodinium microadriaticum</name>
    <name type="common">Dinoflagellate</name>
    <name type="synonym">Zooxanthella microadriatica</name>
    <dbReference type="NCBI Taxonomy" id="2951"/>
    <lineage>
        <taxon>Eukaryota</taxon>
        <taxon>Sar</taxon>
        <taxon>Alveolata</taxon>
        <taxon>Dinophyceae</taxon>
        <taxon>Suessiales</taxon>
        <taxon>Symbiodiniaceae</taxon>
        <taxon>Symbiodinium</taxon>
    </lineage>
</organism>
<feature type="region of interest" description="Disordered" evidence="3">
    <location>
        <begin position="805"/>
        <end position="834"/>
    </location>
</feature>
<evidence type="ECO:0000259" key="4">
    <source>
        <dbReference type="PROSITE" id="PS50097"/>
    </source>
</evidence>
<feature type="compositionally biased region" description="Basic residues" evidence="3">
    <location>
        <begin position="820"/>
        <end position="830"/>
    </location>
</feature>
<evidence type="ECO:0000313" key="6">
    <source>
        <dbReference type="Proteomes" id="UP000186817"/>
    </source>
</evidence>
<comment type="similarity">
    <text evidence="1">Belongs to the SKP1 family.</text>
</comment>
<dbReference type="PANTHER" id="PTHR11165">
    <property type="entry name" value="SKP1"/>
    <property type="match status" value="1"/>
</dbReference>
<proteinExistence type="inferred from homology"/>
<dbReference type="Gene3D" id="3.40.50.720">
    <property type="entry name" value="NAD(P)-binding Rossmann-like Domain"/>
    <property type="match status" value="1"/>
</dbReference>
<dbReference type="Pfam" id="PF13475">
    <property type="entry name" value="DUF4116"/>
    <property type="match status" value="1"/>
</dbReference>
<dbReference type="SMART" id="SM00512">
    <property type="entry name" value="Skp1"/>
    <property type="match status" value="1"/>
</dbReference>
<dbReference type="GO" id="GO:0006511">
    <property type="term" value="P:ubiquitin-dependent protein catabolic process"/>
    <property type="evidence" value="ECO:0007669"/>
    <property type="project" value="InterPro"/>
</dbReference>
<dbReference type="CDD" id="cd18186">
    <property type="entry name" value="BTB_POZ_ZBTB_KLHL-like"/>
    <property type="match status" value="1"/>
</dbReference>
<evidence type="ECO:0000256" key="1">
    <source>
        <dbReference type="ARBA" id="ARBA00009993"/>
    </source>
</evidence>
<name>A0A1Q9F630_SYMMI</name>
<evidence type="ECO:0000313" key="5">
    <source>
        <dbReference type="EMBL" id="OLQ15121.1"/>
    </source>
</evidence>
<protein>
    <submittedName>
        <fullName evidence="5">SKP1-like protein 4</fullName>
    </submittedName>
</protein>
<keyword evidence="6" id="KW-1185">Reference proteome</keyword>
<dbReference type="EMBL" id="LSRX01000007">
    <property type="protein sequence ID" value="OLQ15121.1"/>
    <property type="molecule type" value="Genomic_DNA"/>
</dbReference>
<evidence type="ECO:0000256" key="3">
    <source>
        <dbReference type="SAM" id="MobiDB-lite"/>
    </source>
</evidence>
<dbReference type="InterPro" id="IPR011333">
    <property type="entry name" value="SKP1/BTB/POZ_sf"/>
</dbReference>
<dbReference type="SUPFAM" id="SSF54695">
    <property type="entry name" value="POZ domain"/>
    <property type="match status" value="1"/>
</dbReference>
<comment type="caution">
    <text evidence="5">The sequence shown here is derived from an EMBL/GenBank/DDBJ whole genome shotgun (WGS) entry which is preliminary data.</text>
</comment>
<dbReference type="Proteomes" id="UP000186817">
    <property type="component" value="Unassembled WGS sequence"/>
</dbReference>